<feature type="transmembrane region" description="Helical" evidence="6">
    <location>
        <begin position="72"/>
        <end position="94"/>
    </location>
</feature>
<evidence type="ECO:0000313" key="9">
    <source>
        <dbReference type="Proteomes" id="UP000054851"/>
    </source>
</evidence>
<evidence type="ECO:0000256" key="1">
    <source>
        <dbReference type="ARBA" id="ARBA00004141"/>
    </source>
</evidence>
<protein>
    <submittedName>
        <fullName evidence="8">GtrA-like protein</fullName>
    </submittedName>
</protein>
<dbReference type="PANTHER" id="PTHR38459:SF1">
    <property type="entry name" value="PROPHAGE BACTOPRENOL-LINKED GLUCOSE TRANSLOCASE HOMOLOG"/>
    <property type="match status" value="1"/>
</dbReference>
<evidence type="ECO:0000256" key="6">
    <source>
        <dbReference type="SAM" id="Phobius"/>
    </source>
</evidence>
<dbReference type="GO" id="GO:0000271">
    <property type="term" value="P:polysaccharide biosynthetic process"/>
    <property type="evidence" value="ECO:0007669"/>
    <property type="project" value="InterPro"/>
</dbReference>
<dbReference type="PANTHER" id="PTHR38459">
    <property type="entry name" value="PROPHAGE BACTOPRENOL-LINKED GLUCOSE TRANSLOCASE HOMOLOG"/>
    <property type="match status" value="1"/>
</dbReference>
<feature type="transmembrane region" description="Helical" evidence="6">
    <location>
        <begin position="41"/>
        <end position="60"/>
    </location>
</feature>
<comment type="caution">
    <text evidence="8">The sequence shown here is derived from an EMBL/GenBank/DDBJ whole genome shotgun (WGS) entry which is preliminary data.</text>
</comment>
<sequence>MQARPTDVRLEFLKYLLVGGLNTALSAAIILGVQWAGASPVVANMIGYGIGVAVSFALNSKFTFRTAATRHAALRFLVVVLISYLANLATVLSVLRLTHAPYLAQLSGIPVYVILGFIGNKYWALRNIPVRAEG</sequence>
<keyword evidence="4 6" id="KW-1133">Transmembrane helix</keyword>
<name>A0A158D6C2_9BURK</name>
<dbReference type="GO" id="GO:0005886">
    <property type="term" value="C:plasma membrane"/>
    <property type="evidence" value="ECO:0007669"/>
    <property type="project" value="TreeGrafter"/>
</dbReference>
<evidence type="ECO:0000313" key="8">
    <source>
        <dbReference type="EMBL" id="SAK89890.1"/>
    </source>
</evidence>
<evidence type="ECO:0000256" key="2">
    <source>
        <dbReference type="ARBA" id="ARBA00009399"/>
    </source>
</evidence>
<keyword evidence="5 6" id="KW-0472">Membrane</keyword>
<keyword evidence="9" id="KW-1185">Reference proteome</keyword>
<dbReference type="Pfam" id="PF04138">
    <property type="entry name" value="GtrA_DPMS_TM"/>
    <property type="match status" value="1"/>
</dbReference>
<dbReference type="STRING" id="1777140.AWB79_06486"/>
<accession>A0A158D6C2</accession>
<evidence type="ECO:0000256" key="3">
    <source>
        <dbReference type="ARBA" id="ARBA00022692"/>
    </source>
</evidence>
<reference evidence="8" key="1">
    <citation type="submission" date="2016-01" db="EMBL/GenBank/DDBJ databases">
        <authorList>
            <person name="Peeters C."/>
        </authorList>
    </citation>
    <scope>NUCLEOTIDE SEQUENCE</scope>
    <source>
        <strain evidence="8">LMG 29322</strain>
    </source>
</reference>
<dbReference type="OrthoDB" id="9098331at2"/>
<feature type="transmembrane region" description="Helical" evidence="6">
    <location>
        <begin position="12"/>
        <end position="35"/>
    </location>
</feature>
<feature type="domain" description="GtrA/DPMS transmembrane" evidence="7">
    <location>
        <begin position="14"/>
        <end position="124"/>
    </location>
</feature>
<dbReference type="AlphaFoldDB" id="A0A158D6C2"/>
<evidence type="ECO:0000256" key="4">
    <source>
        <dbReference type="ARBA" id="ARBA00022989"/>
    </source>
</evidence>
<evidence type="ECO:0000259" key="7">
    <source>
        <dbReference type="Pfam" id="PF04138"/>
    </source>
</evidence>
<dbReference type="InterPro" id="IPR007267">
    <property type="entry name" value="GtrA_DPMS_TM"/>
</dbReference>
<feature type="transmembrane region" description="Helical" evidence="6">
    <location>
        <begin position="100"/>
        <end position="118"/>
    </location>
</feature>
<evidence type="ECO:0000256" key="5">
    <source>
        <dbReference type="ARBA" id="ARBA00023136"/>
    </source>
</evidence>
<dbReference type="EMBL" id="FCOA02000035">
    <property type="protein sequence ID" value="SAK89890.1"/>
    <property type="molecule type" value="Genomic_DNA"/>
</dbReference>
<organism evidence="8 9">
    <name type="scientific">Caballeronia hypogeia</name>
    <dbReference type="NCBI Taxonomy" id="1777140"/>
    <lineage>
        <taxon>Bacteria</taxon>
        <taxon>Pseudomonadati</taxon>
        <taxon>Pseudomonadota</taxon>
        <taxon>Betaproteobacteria</taxon>
        <taxon>Burkholderiales</taxon>
        <taxon>Burkholderiaceae</taxon>
        <taxon>Caballeronia</taxon>
    </lineage>
</organism>
<keyword evidence="3 6" id="KW-0812">Transmembrane</keyword>
<dbReference type="Proteomes" id="UP000054851">
    <property type="component" value="Unassembled WGS sequence"/>
</dbReference>
<comment type="subcellular location">
    <subcellularLocation>
        <location evidence="1">Membrane</location>
        <topology evidence="1">Multi-pass membrane protein</topology>
    </subcellularLocation>
</comment>
<dbReference type="InterPro" id="IPR051401">
    <property type="entry name" value="GtrA_CellWall_Glycosyl"/>
</dbReference>
<proteinExistence type="inferred from homology"/>
<comment type="similarity">
    <text evidence="2">Belongs to the GtrA family.</text>
</comment>
<gene>
    <name evidence="8" type="ORF">AWB79_06486</name>
</gene>
<dbReference type="RefSeq" id="WP_061171509.1">
    <property type="nucleotide sequence ID" value="NZ_FCOA02000035.1"/>
</dbReference>